<evidence type="ECO:0000313" key="2">
    <source>
        <dbReference type="EMBL" id="OAI20515.1"/>
    </source>
</evidence>
<comment type="caution">
    <text evidence="2">The sequence shown here is derived from an EMBL/GenBank/DDBJ whole genome shotgun (WGS) entry which is preliminary data.</text>
</comment>
<dbReference type="GO" id="GO:0016758">
    <property type="term" value="F:hexosyltransferase activity"/>
    <property type="evidence" value="ECO:0007669"/>
    <property type="project" value="UniProtKB-ARBA"/>
</dbReference>
<proteinExistence type="predicted"/>
<dbReference type="OrthoDB" id="9781367at2"/>
<dbReference type="Gene3D" id="3.90.550.10">
    <property type="entry name" value="Spore Coat Polysaccharide Biosynthesis Protein SpsA, Chain A"/>
    <property type="match status" value="1"/>
</dbReference>
<sequence length="314" mass="36064">MDLSIIICTYNRYQNLDECFNCLDQQKLKHNLSWEIILVDNNSSDATKAVVEDYAKTTKLDIHYVFEGKQGLSIARNTGIKYSTGNYIVFIDDDIRVTPTWLNSIYSTFVEHNCDAVGGRIHLESTENLPKWITPDMCGFLGHQDFGSSPRLMDGISEFPFGGNMAIQRRVIDLIGNFDTDLGRKGEGLKKDELFKGEETDFFQRLANAGGKFYYHPDALVFHKILPHQLTKRFFLTLHHNAGIQTALQDTMQYKRQILGIPFFIIPQFLRSIYHYILLSNKNGLSGSFRQLMNVYYFAGTMTGYFKKNTNNIK</sequence>
<gene>
    <name evidence="2" type="ORF">A1359_03390</name>
</gene>
<dbReference type="RefSeq" id="WP_066977921.1">
    <property type="nucleotide sequence ID" value="NZ_LUUI01000044.1"/>
</dbReference>
<dbReference type="PANTHER" id="PTHR22916:SF64">
    <property type="entry name" value="TRANSFERASE, PUTATIVE-RELATED"/>
    <property type="match status" value="1"/>
</dbReference>
<dbReference type="EMBL" id="LUUI01000044">
    <property type="protein sequence ID" value="OAI20515.1"/>
    <property type="molecule type" value="Genomic_DNA"/>
</dbReference>
<feature type="domain" description="Glycosyltransferase 2-like" evidence="1">
    <location>
        <begin position="4"/>
        <end position="172"/>
    </location>
</feature>
<name>A0A177NRC3_9GAMM</name>
<dbReference type="Proteomes" id="UP000078476">
    <property type="component" value="Unassembled WGS sequence"/>
</dbReference>
<protein>
    <recommendedName>
        <fullName evidence="1">Glycosyltransferase 2-like domain-containing protein</fullName>
    </recommendedName>
</protein>
<reference evidence="2 3" key="1">
    <citation type="submission" date="2016-03" db="EMBL/GenBank/DDBJ databases">
        <authorList>
            <person name="Ploux O."/>
        </authorList>
    </citation>
    <scope>NUCLEOTIDE SEQUENCE [LARGE SCALE GENOMIC DNA]</scope>
    <source>
        <strain evidence="2 3">R-45370</strain>
    </source>
</reference>
<dbReference type="STRING" id="980561.A1359_03390"/>
<dbReference type="SUPFAM" id="SSF53448">
    <property type="entry name" value="Nucleotide-diphospho-sugar transferases"/>
    <property type="match status" value="1"/>
</dbReference>
<evidence type="ECO:0000259" key="1">
    <source>
        <dbReference type="Pfam" id="PF00535"/>
    </source>
</evidence>
<dbReference type="Pfam" id="PF00535">
    <property type="entry name" value="Glycos_transf_2"/>
    <property type="match status" value="1"/>
</dbReference>
<organism evidence="2 3">
    <name type="scientific">Methylomonas lenta</name>
    <dbReference type="NCBI Taxonomy" id="980561"/>
    <lineage>
        <taxon>Bacteria</taxon>
        <taxon>Pseudomonadati</taxon>
        <taxon>Pseudomonadota</taxon>
        <taxon>Gammaproteobacteria</taxon>
        <taxon>Methylococcales</taxon>
        <taxon>Methylococcaceae</taxon>
        <taxon>Methylomonas</taxon>
    </lineage>
</organism>
<accession>A0A177NRC3</accession>
<dbReference type="AlphaFoldDB" id="A0A177NRC3"/>
<dbReference type="CDD" id="cd00761">
    <property type="entry name" value="Glyco_tranf_GTA_type"/>
    <property type="match status" value="1"/>
</dbReference>
<dbReference type="PANTHER" id="PTHR22916">
    <property type="entry name" value="GLYCOSYLTRANSFERASE"/>
    <property type="match status" value="1"/>
</dbReference>
<dbReference type="InterPro" id="IPR029044">
    <property type="entry name" value="Nucleotide-diphossugar_trans"/>
</dbReference>
<keyword evidence="3" id="KW-1185">Reference proteome</keyword>
<evidence type="ECO:0000313" key="3">
    <source>
        <dbReference type="Proteomes" id="UP000078476"/>
    </source>
</evidence>
<dbReference type="InterPro" id="IPR001173">
    <property type="entry name" value="Glyco_trans_2-like"/>
</dbReference>